<gene>
    <name evidence="6" type="ORF">CKAN_02007900</name>
</gene>
<keyword evidence="7" id="KW-1185">Reference proteome</keyword>
<dbReference type="GO" id="GO:0004519">
    <property type="term" value="F:endonuclease activity"/>
    <property type="evidence" value="ECO:0007669"/>
    <property type="project" value="UniProtKB-KW"/>
</dbReference>
<organism evidence="6 7">
    <name type="scientific">Cinnamomum micranthum f. kanehirae</name>
    <dbReference type="NCBI Taxonomy" id="337451"/>
    <lineage>
        <taxon>Eukaryota</taxon>
        <taxon>Viridiplantae</taxon>
        <taxon>Streptophyta</taxon>
        <taxon>Embryophyta</taxon>
        <taxon>Tracheophyta</taxon>
        <taxon>Spermatophyta</taxon>
        <taxon>Magnoliopsida</taxon>
        <taxon>Magnoliidae</taxon>
        <taxon>Laurales</taxon>
        <taxon>Lauraceae</taxon>
        <taxon>Cinnamomum</taxon>
    </lineage>
</organism>
<dbReference type="InterPro" id="IPR011084">
    <property type="entry name" value="DRMBL"/>
</dbReference>
<protein>
    <submittedName>
        <fullName evidence="6">5' exonuclease Apollo</fullName>
    </submittedName>
</protein>
<feature type="domain" description="DNA repair metallo-beta-lactamase" evidence="5">
    <location>
        <begin position="27"/>
        <end position="128"/>
    </location>
</feature>
<dbReference type="PANTHER" id="PTHR23240">
    <property type="entry name" value="DNA CROSS-LINK REPAIR PROTEIN PSO2/SNM1-RELATED"/>
    <property type="match status" value="1"/>
</dbReference>
<dbReference type="GO" id="GO:0036297">
    <property type="term" value="P:interstrand cross-link repair"/>
    <property type="evidence" value="ECO:0007669"/>
    <property type="project" value="TreeGrafter"/>
</dbReference>
<dbReference type="PANTHER" id="PTHR23240:SF8">
    <property type="entry name" value="PROTEIN ARTEMIS"/>
    <property type="match status" value="1"/>
</dbReference>
<comment type="caution">
    <text evidence="6">The sequence shown here is derived from an EMBL/GenBank/DDBJ whole genome shotgun (WGS) entry which is preliminary data.</text>
</comment>
<dbReference type="AlphaFoldDB" id="A0A443PJI4"/>
<evidence type="ECO:0000256" key="4">
    <source>
        <dbReference type="ARBA" id="ARBA00022839"/>
    </source>
</evidence>
<name>A0A443PJI4_9MAGN</name>
<evidence type="ECO:0000313" key="7">
    <source>
        <dbReference type="Proteomes" id="UP000283530"/>
    </source>
</evidence>
<keyword evidence="4 6" id="KW-0269">Exonuclease</keyword>
<reference evidence="6 7" key="1">
    <citation type="journal article" date="2019" name="Nat. Plants">
        <title>Stout camphor tree genome fills gaps in understanding of flowering plant genome evolution.</title>
        <authorList>
            <person name="Chaw S.M."/>
            <person name="Liu Y.C."/>
            <person name="Wu Y.W."/>
            <person name="Wang H.Y."/>
            <person name="Lin C.I."/>
            <person name="Wu C.S."/>
            <person name="Ke H.M."/>
            <person name="Chang L.Y."/>
            <person name="Hsu C.Y."/>
            <person name="Yang H.T."/>
            <person name="Sudianto E."/>
            <person name="Hsu M.H."/>
            <person name="Wu K.P."/>
            <person name="Wang L.N."/>
            <person name="Leebens-Mack J.H."/>
            <person name="Tsai I.J."/>
        </authorList>
    </citation>
    <scope>NUCLEOTIDE SEQUENCE [LARGE SCALE GENOMIC DNA]</scope>
    <source>
        <strain evidence="7">cv. Chaw 1501</strain>
        <tissue evidence="6">Young leaves</tissue>
    </source>
</reference>
<dbReference type="GO" id="GO:0006303">
    <property type="term" value="P:double-strand break repair via nonhomologous end joining"/>
    <property type="evidence" value="ECO:0007669"/>
    <property type="project" value="TreeGrafter"/>
</dbReference>
<accession>A0A443PJI4</accession>
<evidence type="ECO:0000256" key="1">
    <source>
        <dbReference type="ARBA" id="ARBA00022722"/>
    </source>
</evidence>
<keyword evidence="1" id="KW-0540">Nuclease</keyword>
<dbReference type="Gene3D" id="3.40.50.12650">
    <property type="match status" value="1"/>
</dbReference>
<evidence type="ECO:0000256" key="2">
    <source>
        <dbReference type="ARBA" id="ARBA00022759"/>
    </source>
</evidence>
<dbReference type="GO" id="GO:0035312">
    <property type="term" value="F:5'-3' DNA exonuclease activity"/>
    <property type="evidence" value="ECO:0007669"/>
    <property type="project" value="TreeGrafter"/>
</dbReference>
<evidence type="ECO:0000259" key="5">
    <source>
        <dbReference type="Pfam" id="PF07522"/>
    </source>
</evidence>
<dbReference type="STRING" id="337451.A0A443PJI4"/>
<sequence>MYLLGFVDVFTTKTCLTRVRAVPRYSLTMDNLEALNTICPTIGIMPSSLSWGVRSFDEKYASLGFSLLVGPRSKGSTNGWIHGNQIELKEKLLSPKMLHHYFCSVPYSDHSCFSKLQDFVKLICPSKISGIASSVLIILSHQPTDLSGDSQQPGWSWKKFRRSEPSESAEIMPTSVLGCSEFNESKRH</sequence>
<dbReference type="GO" id="GO:0003684">
    <property type="term" value="F:damaged DNA binding"/>
    <property type="evidence" value="ECO:0007669"/>
    <property type="project" value="TreeGrafter"/>
</dbReference>
<dbReference type="Proteomes" id="UP000283530">
    <property type="component" value="Unassembled WGS sequence"/>
</dbReference>
<keyword evidence="3" id="KW-0378">Hydrolase</keyword>
<evidence type="ECO:0000313" key="6">
    <source>
        <dbReference type="EMBL" id="RWR90948.1"/>
    </source>
</evidence>
<dbReference type="OrthoDB" id="262529at2759"/>
<proteinExistence type="predicted"/>
<dbReference type="EMBL" id="QPKB01000008">
    <property type="protein sequence ID" value="RWR90948.1"/>
    <property type="molecule type" value="Genomic_DNA"/>
</dbReference>
<dbReference type="Pfam" id="PF07522">
    <property type="entry name" value="DRMBL"/>
    <property type="match status" value="1"/>
</dbReference>
<keyword evidence="2" id="KW-0255">Endonuclease</keyword>
<evidence type="ECO:0000256" key="3">
    <source>
        <dbReference type="ARBA" id="ARBA00022801"/>
    </source>
</evidence>